<protein>
    <submittedName>
        <fullName evidence="2">MULE domain-containing protein</fullName>
    </submittedName>
</protein>
<evidence type="ECO:0000256" key="1">
    <source>
        <dbReference type="SAM" id="MobiDB-lite"/>
    </source>
</evidence>
<comment type="caution">
    <text evidence="2">The sequence shown here is derived from an EMBL/GenBank/DDBJ whole genome shotgun (WGS) entry which is preliminary data.</text>
</comment>
<sequence>MSPLFQKGYDHVTAIPTYASAKITLNRIKEKALFFCVIFNSRRRGLQESYRFGQSYRTSDAQHRWAITVEEGTARIRDKQQTALRLPNLGHSQGKNCKKTLGDGEGRKSCHSSNDSKVQDYLCRRLDGAVLYSASRHHSARDRSDLEPPDGRSADAKVMLGLSDLRRGRSSSPLCKGDKISPLKRGGHTG</sequence>
<dbReference type="AlphaFoldDB" id="A0A6G0YHG1"/>
<feature type="compositionally biased region" description="Basic and acidic residues" evidence="1">
    <location>
        <begin position="141"/>
        <end position="155"/>
    </location>
</feature>
<dbReference type="EMBL" id="VUJU01003980">
    <property type="protein sequence ID" value="KAF0755948.1"/>
    <property type="molecule type" value="Genomic_DNA"/>
</dbReference>
<keyword evidence="3" id="KW-1185">Reference proteome</keyword>
<organism evidence="2 3">
    <name type="scientific">Aphis craccivora</name>
    <name type="common">Cowpea aphid</name>
    <dbReference type="NCBI Taxonomy" id="307492"/>
    <lineage>
        <taxon>Eukaryota</taxon>
        <taxon>Metazoa</taxon>
        <taxon>Ecdysozoa</taxon>
        <taxon>Arthropoda</taxon>
        <taxon>Hexapoda</taxon>
        <taxon>Insecta</taxon>
        <taxon>Pterygota</taxon>
        <taxon>Neoptera</taxon>
        <taxon>Paraneoptera</taxon>
        <taxon>Hemiptera</taxon>
        <taxon>Sternorrhyncha</taxon>
        <taxon>Aphidomorpha</taxon>
        <taxon>Aphidoidea</taxon>
        <taxon>Aphididae</taxon>
        <taxon>Aphidini</taxon>
        <taxon>Aphis</taxon>
        <taxon>Aphis</taxon>
    </lineage>
</organism>
<gene>
    <name evidence="2" type="ORF">FWK35_00014188</name>
</gene>
<accession>A0A6G0YHG1</accession>
<dbReference type="OrthoDB" id="10556261at2759"/>
<name>A0A6G0YHG1_APHCR</name>
<reference evidence="2 3" key="1">
    <citation type="submission" date="2019-08" db="EMBL/GenBank/DDBJ databases">
        <title>Whole genome of Aphis craccivora.</title>
        <authorList>
            <person name="Voronova N.V."/>
            <person name="Shulinski R.S."/>
            <person name="Bandarenka Y.V."/>
            <person name="Zhorov D.G."/>
            <person name="Warner D."/>
        </authorList>
    </citation>
    <scope>NUCLEOTIDE SEQUENCE [LARGE SCALE GENOMIC DNA]</scope>
    <source>
        <strain evidence="2">180601</strain>
        <tissue evidence="2">Whole Body</tissue>
    </source>
</reference>
<feature type="region of interest" description="Disordered" evidence="1">
    <location>
        <begin position="87"/>
        <end position="114"/>
    </location>
</feature>
<evidence type="ECO:0000313" key="2">
    <source>
        <dbReference type="EMBL" id="KAF0755948.1"/>
    </source>
</evidence>
<feature type="region of interest" description="Disordered" evidence="1">
    <location>
        <begin position="137"/>
        <end position="190"/>
    </location>
</feature>
<dbReference type="Proteomes" id="UP000478052">
    <property type="component" value="Unassembled WGS sequence"/>
</dbReference>
<evidence type="ECO:0000313" key="3">
    <source>
        <dbReference type="Proteomes" id="UP000478052"/>
    </source>
</evidence>
<proteinExistence type="predicted"/>